<dbReference type="AlphaFoldDB" id="A0AAW5L3E0"/>
<dbReference type="Proteomes" id="UP001204643">
    <property type="component" value="Unassembled WGS sequence"/>
</dbReference>
<gene>
    <name evidence="3" type="ORF">NPM19_29710</name>
</gene>
<dbReference type="InterPro" id="IPR043129">
    <property type="entry name" value="ATPase_NBD"/>
</dbReference>
<sequence length="347" mass="39111">MNEETVKVIGFESANSFVKVYSNGKSVSYPNTTSKAPKETYSKIGNPENELTSIVYEICGLRVNVGKTLNYISSGGGSIERYNGTPYYIESIIAISQFAKKGDDLIICTGLPSDHYGDKEKATEYITKALKKEHTIKIDDEEITFNIKEVYVTLQPLATFFYTVIDTYGESNTDMITRYTDTETLIIDIGWGTTDLAHLQGSDLAFDPIKIDTSMRNAYESILEKLREHAIKGDPIKTGSIKLLEMEKQLRTKDIFKFAKNEYSVANIKKEIFRTTAENILAEINNYRNITQFTTVIFTGGGTAALLTDFQEKLGDKNGEFPENMFFMSNPQDANVKGYYVYAKYLQ</sequence>
<dbReference type="SUPFAM" id="SSF53067">
    <property type="entry name" value="Actin-like ATPase domain"/>
    <property type="match status" value="2"/>
</dbReference>
<dbReference type="Gene3D" id="3.30.420.40">
    <property type="match status" value="2"/>
</dbReference>
<protein>
    <submittedName>
        <fullName evidence="3">ParM/StbA family protein</fullName>
    </submittedName>
</protein>
<proteinExistence type="predicted"/>
<organism evidence="3 4">
    <name type="scientific">Bacillus cereus</name>
    <dbReference type="NCBI Taxonomy" id="1396"/>
    <lineage>
        <taxon>Bacteria</taxon>
        <taxon>Bacillati</taxon>
        <taxon>Bacillota</taxon>
        <taxon>Bacilli</taxon>
        <taxon>Bacillales</taxon>
        <taxon>Bacillaceae</taxon>
        <taxon>Bacillus</taxon>
        <taxon>Bacillus cereus group</taxon>
    </lineage>
</organism>
<dbReference type="EMBL" id="JANHEB010000090">
    <property type="protein sequence ID" value="MCQ6288761.1"/>
    <property type="molecule type" value="Genomic_DNA"/>
</dbReference>
<reference evidence="3" key="1">
    <citation type="submission" date="2022-07" db="EMBL/GenBank/DDBJ databases">
        <title>Identification and characterization of Bacillus thuringiensis and other Bacillus cereus group isolates from spinach by whole genome sequencing.</title>
        <authorList>
            <person name="Zao X."/>
            <person name="Zervas A."/>
            <person name="Hendriks M."/>
            <person name="Rajkovic A."/>
            <person name="Van Overbeek L."/>
            <person name="Hendriksen N.B."/>
            <person name="Uyttendaele M."/>
        </authorList>
    </citation>
    <scope>NUCLEOTIDE SEQUENCE</scope>
    <source>
        <strain evidence="3">781001F-1</strain>
    </source>
</reference>
<evidence type="ECO:0000259" key="1">
    <source>
        <dbReference type="Pfam" id="PF17989"/>
    </source>
</evidence>
<evidence type="ECO:0000313" key="4">
    <source>
        <dbReference type="Proteomes" id="UP001204643"/>
    </source>
</evidence>
<evidence type="ECO:0000313" key="3">
    <source>
        <dbReference type="EMBL" id="MCQ6288761.1"/>
    </source>
</evidence>
<evidence type="ECO:0000259" key="2">
    <source>
        <dbReference type="Pfam" id="PF21522"/>
    </source>
</evidence>
<feature type="domain" description="Actin homologue MreB-like C-terminal" evidence="2">
    <location>
        <begin position="186"/>
        <end position="310"/>
    </location>
</feature>
<accession>A0AAW5L3E0</accession>
<dbReference type="Pfam" id="PF21522">
    <property type="entry name" value="MreB-like_C"/>
    <property type="match status" value="1"/>
</dbReference>
<dbReference type="RefSeq" id="WP_086387988.1">
    <property type="nucleotide sequence ID" value="NZ_JANHDY010000032.1"/>
</dbReference>
<dbReference type="InterPro" id="IPR049067">
    <property type="entry name" value="MreB-like_C"/>
</dbReference>
<dbReference type="InterPro" id="IPR040607">
    <property type="entry name" value="ALP_N"/>
</dbReference>
<dbReference type="CDD" id="cd24021">
    <property type="entry name" value="ASKHA_NBD_ParM_Psk41-like"/>
    <property type="match status" value="1"/>
</dbReference>
<dbReference type="Pfam" id="PF17989">
    <property type="entry name" value="ALP_N"/>
    <property type="match status" value="1"/>
</dbReference>
<name>A0AAW5L3E0_BACCE</name>
<feature type="domain" description="Actin-like protein N-terminal" evidence="1">
    <location>
        <begin position="15"/>
        <end position="157"/>
    </location>
</feature>
<comment type="caution">
    <text evidence="3">The sequence shown here is derived from an EMBL/GenBank/DDBJ whole genome shotgun (WGS) entry which is preliminary data.</text>
</comment>